<dbReference type="Proteomes" id="UP001057402">
    <property type="component" value="Chromosome 5"/>
</dbReference>
<sequence>MRSMGRRRIRRNRSGGAWKSPAGTLGSWAGFRPNCCRTFSNSCLPRYRMRWGLPPQSSKIRQCAWKKLYIQRDEEDMTDLVRNCPSEFKEYYIQMQAAKRSQVPVPSQVNKDRLLSIRRSPINRQYGKRAEGFLTMWSLTMHVWGKLALIIKSVMSSFARKLGMSMSVMTHAENL</sequence>
<protein>
    <submittedName>
        <fullName evidence="1">Uncharacterized protein</fullName>
    </submittedName>
</protein>
<evidence type="ECO:0000313" key="1">
    <source>
        <dbReference type="EMBL" id="KAI4370810.1"/>
    </source>
</evidence>
<name>A0ACB9QW26_9MYRT</name>
<gene>
    <name evidence="1" type="ORF">MLD38_019119</name>
</gene>
<accession>A0ACB9QW26</accession>
<reference evidence="2" key="1">
    <citation type="journal article" date="2023" name="Front. Plant Sci.">
        <title>Chromosomal-level genome assembly of Melastoma candidum provides insights into trichome evolution.</title>
        <authorList>
            <person name="Zhong Y."/>
            <person name="Wu W."/>
            <person name="Sun C."/>
            <person name="Zou P."/>
            <person name="Liu Y."/>
            <person name="Dai S."/>
            <person name="Zhou R."/>
        </authorList>
    </citation>
    <scope>NUCLEOTIDE SEQUENCE [LARGE SCALE GENOMIC DNA]</scope>
</reference>
<dbReference type="EMBL" id="CM042884">
    <property type="protein sequence ID" value="KAI4370810.1"/>
    <property type="molecule type" value="Genomic_DNA"/>
</dbReference>
<evidence type="ECO:0000313" key="2">
    <source>
        <dbReference type="Proteomes" id="UP001057402"/>
    </source>
</evidence>
<comment type="caution">
    <text evidence="1">The sequence shown here is derived from an EMBL/GenBank/DDBJ whole genome shotgun (WGS) entry which is preliminary data.</text>
</comment>
<proteinExistence type="predicted"/>
<keyword evidence="2" id="KW-1185">Reference proteome</keyword>
<organism evidence="1 2">
    <name type="scientific">Melastoma candidum</name>
    <dbReference type="NCBI Taxonomy" id="119954"/>
    <lineage>
        <taxon>Eukaryota</taxon>
        <taxon>Viridiplantae</taxon>
        <taxon>Streptophyta</taxon>
        <taxon>Embryophyta</taxon>
        <taxon>Tracheophyta</taxon>
        <taxon>Spermatophyta</taxon>
        <taxon>Magnoliopsida</taxon>
        <taxon>eudicotyledons</taxon>
        <taxon>Gunneridae</taxon>
        <taxon>Pentapetalae</taxon>
        <taxon>rosids</taxon>
        <taxon>malvids</taxon>
        <taxon>Myrtales</taxon>
        <taxon>Melastomataceae</taxon>
        <taxon>Melastomatoideae</taxon>
        <taxon>Melastomateae</taxon>
        <taxon>Melastoma</taxon>
    </lineage>
</organism>